<organism evidence="2 3">
    <name type="scientific">Mariprofundus micogutta</name>
    <dbReference type="NCBI Taxonomy" id="1921010"/>
    <lineage>
        <taxon>Bacteria</taxon>
        <taxon>Pseudomonadati</taxon>
        <taxon>Pseudomonadota</taxon>
        <taxon>Candidatius Mariprofundia</taxon>
        <taxon>Mariprofundales</taxon>
        <taxon>Mariprofundaceae</taxon>
        <taxon>Mariprofundus</taxon>
    </lineage>
</organism>
<gene>
    <name evidence="2" type="ORF">MMIC_P0203</name>
</gene>
<proteinExistence type="predicted"/>
<evidence type="ECO:0000256" key="1">
    <source>
        <dbReference type="SAM" id="Phobius"/>
    </source>
</evidence>
<keyword evidence="1" id="KW-1133">Transmembrane helix</keyword>
<evidence type="ECO:0000313" key="3">
    <source>
        <dbReference type="Proteomes" id="UP000231632"/>
    </source>
</evidence>
<comment type="caution">
    <text evidence="2">The sequence shown here is derived from an EMBL/GenBank/DDBJ whole genome shotgun (WGS) entry which is preliminary data.</text>
</comment>
<accession>A0A1L8CK37</accession>
<evidence type="ECO:0000313" key="2">
    <source>
        <dbReference type="EMBL" id="GAV19270.1"/>
    </source>
</evidence>
<dbReference type="EMBL" id="BDFD01000001">
    <property type="protein sequence ID" value="GAV19270.1"/>
    <property type="molecule type" value="Genomic_DNA"/>
</dbReference>
<feature type="transmembrane region" description="Helical" evidence="1">
    <location>
        <begin position="20"/>
        <end position="36"/>
    </location>
</feature>
<keyword evidence="1" id="KW-0812">Transmembrane</keyword>
<keyword evidence="1" id="KW-0472">Membrane</keyword>
<dbReference type="AlphaFoldDB" id="A0A1L8CK37"/>
<protein>
    <submittedName>
        <fullName evidence="2">Uncharacterized protein</fullName>
    </submittedName>
</protein>
<name>A0A1L8CK37_9PROT</name>
<keyword evidence="3" id="KW-1185">Reference proteome</keyword>
<reference evidence="2 3" key="1">
    <citation type="journal article" date="2017" name="Arch. Microbiol.">
        <title>Mariprofundus micogutta sp. nov., a novel iron-oxidizing zetaproteobacterium isolated from a deep-sea hydrothermal field at the Bayonnaise knoll of the Izu-Ogasawara arc, and a description of Mariprofundales ord. nov. and Zetaproteobacteria classis nov.</title>
        <authorList>
            <person name="Makita H."/>
            <person name="Tanaka E."/>
            <person name="Mitsunobu S."/>
            <person name="Miyazaki M."/>
            <person name="Nunoura T."/>
            <person name="Uematsu K."/>
            <person name="Takaki Y."/>
            <person name="Nishi S."/>
            <person name="Shimamura S."/>
            <person name="Takai K."/>
        </authorList>
    </citation>
    <scope>NUCLEOTIDE SEQUENCE [LARGE SCALE GENOMIC DNA]</scope>
    <source>
        <strain evidence="2 3">ET2</strain>
    </source>
</reference>
<sequence length="37" mass="4340">MQIQQFKQDFKHQILKHSPMAIAVLLYIGIFTTHISI</sequence>
<dbReference type="Proteomes" id="UP000231632">
    <property type="component" value="Unassembled WGS sequence"/>
</dbReference>